<sequence>MLYISSPSGEERFAGVTQFEATDARRCFPCWDEPAIKATFDISLAVPKSRVALSNMPVVSESTEGELRLVKFDTTPIMSTYLVAVVVGEYDYVEDRSKDGVLVRVYTPMGKREQGQFALEVATKVLPYYKDYFQIAYPLPKMDLIAIADFSAGAMENWGLVTYRENCLLVDPKNTSAVRKQWIALVVGHEIAHQWFGNLVTM</sequence>
<dbReference type="InterPro" id="IPR034016">
    <property type="entry name" value="M1_APN-typ"/>
</dbReference>
<evidence type="ECO:0000256" key="5">
    <source>
        <dbReference type="ARBA" id="ARBA00022622"/>
    </source>
</evidence>
<dbReference type="Gene3D" id="2.60.40.1730">
    <property type="entry name" value="tricorn interacting facor f3 domain"/>
    <property type="match status" value="1"/>
</dbReference>
<dbReference type="SUPFAM" id="SSF55486">
    <property type="entry name" value="Metalloproteases ('zincins'), catalytic domain"/>
    <property type="match status" value="1"/>
</dbReference>
<dbReference type="Pfam" id="PF01433">
    <property type="entry name" value="Peptidase_M1"/>
    <property type="match status" value="1"/>
</dbReference>
<evidence type="ECO:0000256" key="8">
    <source>
        <dbReference type="ARBA" id="ARBA00022801"/>
    </source>
</evidence>
<dbReference type="SUPFAM" id="SSF63737">
    <property type="entry name" value="Leukotriene A4 hydrolase N-terminal domain"/>
    <property type="match status" value="1"/>
</dbReference>
<dbReference type="EMBL" id="CAJPIN010010396">
    <property type="protein sequence ID" value="CAG2059739.1"/>
    <property type="molecule type" value="Genomic_DNA"/>
</dbReference>
<comment type="similarity">
    <text evidence="3">Belongs to the peptidase M1 family.</text>
</comment>
<evidence type="ECO:0000256" key="1">
    <source>
        <dbReference type="ARBA" id="ARBA00001947"/>
    </source>
</evidence>
<organism evidence="14 15">
    <name type="scientific">Timema podura</name>
    <name type="common">Walking stick</name>
    <dbReference type="NCBI Taxonomy" id="61482"/>
    <lineage>
        <taxon>Eukaryota</taxon>
        <taxon>Metazoa</taxon>
        <taxon>Ecdysozoa</taxon>
        <taxon>Arthropoda</taxon>
        <taxon>Hexapoda</taxon>
        <taxon>Insecta</taxon>
        <taxon>Pterygota</taxon>
        <taxon>Neoptera</taxon>
        <taxon>Polyneoptera</taxon>
        <taxon>Phasmatodea</taxon>
        <taxon>Timematodea</taxon>
        <taxon>Timematoidea</taxon>
        <taxon>Timematidae</taxon>
        <taxon>Timema</taxon>
    </lineage>
</organism>
<keyword evidence="15" id="KW-1185">Reference proteome</keyword>
<dbReference type="CDD" id="cd09601">
    <property type="entry name" value="M1_APN-Q_like"/>
    <property type="match status" value="1"/>
</dbReference>
<comment type="subcellular location">
    <subcellularLocation>
        <location evidence="2">Cell membrane</location>
        <topology evidence="2">Lipid-anchor</topology>
        <topology evidence="2">GPI-anchor</topology>
    </subcellularLocation>
</comment>
<evidence type="ECO:0000256" key="9">
    <source>
        <dbReference type="ARBA" id="ARBA00022833"/>
    </source>
</evidence>
<evidence type="ECO:0000256" key="6">
    <source>
        <dbReference type="ARBA" id="ARBA00022670"/>
    </source>
</evidence>
<keyword evidence="5" id="KW-0336">GPI-anchor</keyword>
<keyword evidence="11" id="KW-0449">Lipoprotein</keyword>
<proteinExistence type="inferred from homology"/>
<evidence type="ECO:0000256" key="4">
    <source>
        <dbReference type="ARBA" id="ARBA00022438"/>
    </source>
</evidence>
<comment type="caution">
    <text evidence="14">The sequence shown here is derived from an EMBL/GenBank/DDBJ whole genome shotgun (WGS) entry which is preliminary data.</text>
</comment>
<feature type="domain" description="Peptidase M1 membrane alanine aminopeptidase" evidence="12">
    <location>
        <begin position="117"/>
        <end position="202"/>
    </location>
</feature>
<evidence type="ECO:0008006" key="16">
    <source>
        <dbReference type="Google" id="ProtNLM"/>
    </source>
</evidence>
<keyword evidence="4" id="KW-0031">Aminopeptidase</keyword>
<comment type="cofactor">
    <cofactor evidence="1">
        <name>Zn(2+)</name>
        <dbReference type="ChEBI" id="CHEBI:29105"/>
    </cofactor>
</comment>
<evidence type="ECO:0000256" key="3">
    <source>
        <dbReference type="ARBA" id="ARBA00010136"/>
    </source>
</evidence>
<dbReference type="Gene3D" id="1.10.390.10">
    <property type="entry name" value="Neutral Protease Domain 2"/>
    <property type="match status" value="1"/>
</dbReference>
<dbReference type="InterPro" id="IPR014782">
    <property type="entry name" value="Peptidase_M1_dom"/>
</dbReference>
<dbReference type="InterPro" id="IPR042097">
    <property type="entry name" value="Aminopeptidase_N-like_N_sf"/>
</dbReference>
<dbReference type="InterPro" id="IPR027268">
    <property type="entry name" value="Peptidase_M4/M1_CTD_sf"/>
</dbReference>
<dbReference type="Pfam" id="PF17900">
    <property type="entry name" value="Peptidase_M1_N"/>
    <property type="match status" value="1"/>
</dbReference>
<name>A0ABN7NVF5_TIMPD</name>
<dbReference type="InterPro" id="IPR050344">
    <property type="entry name" value="Peptidase_M1_aminopeptidases"/>
</dbReference>
<evidence type="ECO:0000256" key="11">
    <source>
        <dbReference type="ARBA" id="ARBA00023288"/>
    </source>
</evidence>
<keyword evidence="5" id="KW-0472">Membrane</keyword>
<keyword evidence="8" id="KW-0378">Hydrolase</keyword>
<keyword evidence="7" id="KW-0479">Metal-binding</keyword>
<protein>
    <recommendedName>
        <fullName evidence="16">Puromycin-sensitive aminopeptidase</fullName>
    </recommendedName>
</protein>
<dbReference type="PANTHER" id="PTHR11533:SF174">
    <property type="entry name" value="PUROMYCIN-SENSITIVE AMINOPEPTIDASE-RELATED"/>
    <property type="match status" value="1"/>
</dbReference>
<feature type="non-terminal residue" evidence="14">
    <location>
        <position position="202"/>
    </location>
</feature>
<evidence type="ECO:0000256" key="2">
    <source>
        <dbReference type="ARBA" id="ARBA00004609"/>
    </source>
</evidence>
<evidence type="ECO:0000313" key="15">
    <source>
        <dbReference type="Proteomes" id="UP001153148"/>
    </source>
</evidence>
<dbReference type="InterPro" id="IPR001930">
    <property type="entry name" value="Peptidase_M1"/>
</dbReference>
<feature type="domain" description="Aminopeptidase N-like N-terminal" evidence="13">
    <location>
        <begin position="8"/>
        <end position="82"/>
    </location>
</feature>
<evidence type="ECO:0000256" key="10">
    <source>
        <dbReference type="ARBA" id="ARBA00023049"/>
    </source>
</evidence>
<keyword evidence="6" id="KW-0645">Protease</keyword>
<keyword evidence="10" id="KW-0482">Metalloprotease</keyword>
<dbReference type="InterPro" id="IPR045357">
    <property type="entry name" value="Aminopeptidase_N-like_N"/>
</dbReference>
<keyword evidence="9" id="KW-0862">Zinc</keyword>
<evidence type="ECO:0000256" key="7">
    <source>
        <dbReference type="ARBA" id="ARBA00022723"/>
    </source>
</evidence>
<evidence type="ECO:0000259" key="13">
    <source>
        <dbReference type="Pfam" id="PF17900"/>
    </source>
</evidence>
<evidence type="ECO:0000259" key="12">
    <source>
        <dbReference type="Pfam" id="PF01433"/>
    </source>
</evidence>
<reference evidence="14" key="1">
    <citation type="submission" date="2021-03" db="EMBL/GenBank/DDBJ databases">
        <authorList>
            <person name="Tran Van P."/>
        </authorList>
    </citation>
    <scope>NUCLEOTIDE SEQUENCE</scope>
</reference>
<dbReference type="PANTHER" id="PTHR11533">
    <property type="entry name" value="PROTEASE M1 ZINC METALLOPROTEASE"/>
    <property type="match status" value="1"/>
</dbReference>
<accession>A0ABN7NVF5</accession>
<evidence type="ECO:0000313" key="14">
    <source>
        <dbReference type="EMBL" id="CAG2059739.1"/>
    </source>
</evidence>
<keyword evidence="5" id="KW-0325">Glycoprotein</keyword>
<dbReference type="PRINTS" id="PR00756">
    <property type="entry name" value="ALADIPTASE"/>
</dbReference>
<gene>
    <name evidence="14" type="ORF">TPAB3V08_LOCUS6698</name>
</gene>
<dbReference type="Proteomes" id="UP001153148">
    <property type="component" value="Unassembled WGS sequence"/>
</dbReference>